<name>A0A4D5R9E3_SCOVI</name>
<accession>A0A4D5R9E3</accession>
<dbReference type="Pfam" id="PF22960">
    <property type="entry name" value="WHD_UBR1"/>
    <property type="match status" value="1"/>
</dbReference>
<dbReference type="SUPFAM" id="SSF46785">
    <property type="entry name" value="Winged helix' DNA-binding domain"/>
    <property type="match status" value="1"/>
</dbReference>
<dbReference type="GO" id="GO:0061630">
    <property type="term" value="F:ubiquitin protein ligase activity"/>
    <property type="evidence" value="ECO:0007669"/>
    <property type="project" value="UniProtKB-UniRule"/>
</dbReference>
<dbReference type="Gene3D" id="3.30.1390.10">
    <property type="match status" value="1"/>
</dbReference>
<dbReference type="Pfam" id="PF02617">
    <property type="entry name" value="ClpS"/>
    <property type="match status" value="1"/>
</dbReference>
<dbReference type="InterPro" id="IPR039164">
    <property type="entry name" value="UBR1-like"/>
</dbReference>
<dbReference type="InterPro" id="IPR014719">
    <property type="entry name" value="Ribosomal_bL12_C/ClpS-like"/>
</dbReference>
<dbReference type="InterPro" id="IPR044046">
    <property type="entry name" value="E3_ligase_UBR-like_C"/>
</dbReference>
<dbReference type="PANTHER" id="PTHR21497:SF24">
    <property type="entry name" value="E3 UBIQUITIN-PROTEIN LIGASE UBR1"/>
    <property type="match status" value="1"/>
</dbReference>
<feature type="zinc finger region" description="UBR-type" evidence="9">
    <location>
        <begin position="104"/>
        <end position="175"/>
    </location>
</feature>
<dbReference type="SUPFAM" id="SSF54736">
    <property type="entry name" value="ClpS-like"/>
    <property type="match status" value="1"/>
</dbReference>
<dbReference type="EC" id="2.3.2.27" evidence="10"/>
<dbReference type="Gene3D" id="2.10.110.30">
    <property type="match status" value="1"/>
</dbReference>
<evidence type="ECO:0000259" key="12">
    <source>
        <dbReference type="PROSITE" id="PS51157"/>
    </source>
</evidence>
<sequence length="1764" mass="201624">MAQSDNCFLYETQSFLDSIEPKNVVEEWLKKFTDSPSDYSFLRAYWRDVVPRIYSPQLNCDCLNLTYDEEKAKKYLLSILEEFISINNPAEVFLHLKSLDNPPTLCGKVFKNGEPTYSCRDCGMDPTCVLCVDCFKTSAHRNHRYKMSTSGGGGYCDCGDIEAWKEAAFCDRHNQRNSDLDSKSYDRLPKDLVGRAKLILHSVLKYCYQLLTWERANDLPADLQCKKILANDTFTTMLFNDEVHTYEQVIQTLHRAIECTQKEAIDYATAIDREGRSIVKCAQFKACDLARSCIERLTSRHGAKPLKVTVMHTSVVAHQIFAMKLLSWLQSFIGISDSLRYLFSETIMTSSGNETSVLEGVLLCDTQLWKTARTQWHQLMIGGMLMDQECKKTFAQVFTKNYPALMKDFIADDHDHSLSVTSLSVQIYTVPTLAHKLIAEENVLTTLLRTFLLECEQRLTSEGKLAFERNQANAHFKRAQYILFDLKYLLNSKPDQWNTQLQKHFLEGFHKMLILLRYMQGMDASVRQVGQHVEFEPEWESAFNLHIRLAPTVTLVLDWCGSNRTVLIKAYRAALKNLEINQGVMKVIGRELANHSASCIDYDVSNQPVSIHLPLSRLVSGLHLLLERYGLSFDSPEFVIKNKPTPEQLIELPLRTYVMIAQVHAGMWRRNGYSLLNQIYFYHTAKCRTEMLDRDIVMLQIGAALIESNEFLLHLLNKFGLVTWAREEYETDYLKPEEDCIRQTITLVEEFLGLLITLIGERFTPGIGQITEEERVQKEILQQLCIEPMAHSQLSKALSEDPNHETGMEVIIDKVAVFKKPQGSGKGMYEIKPEFLKDYNPFFYHYTREEQSKAEETQRKRKKLAGEEECCPPPIPPPLTSAFAMMVNILQCDIMLHIMYIVLERSSNLRARSYSETQFQKILHLIGYALHEEQRFNEINDPLFSFTEKAVKKNILMQLEGLVGNQRIEPHKDLLNWVIRKFRFCLRLRDQTGNMAMDTGDAIVEDTKSVEAIQEEKKRRAELAAARRSRIMAQMSAMQKNFIKEYAELFEKTKTESHSYGSAMDLSETPLEELSICLGPKQTSRHIQQQRFTCILCQEDESLSLEGRTIVLAAFVQKSTILSKSRGKLLENPEEYNPLLMPADLFCAPHTSTCSHVMHADCWQKYFDSVVAKERRRPIRFRNHFSFDVERQEFLCPLCECLSNSVLPLIPPMTPLASSLKEDLMYDEWLRGLEYSIHHHSPKSESPTPEDNRSESEKLKTVLVARSLEEVVSYLTSSGNAFQQLFTDPTDQSSVQFSDSLIEMIKIFSQATYTIGLGVNPNQENERVPLMMWWSCAYTIHAIECLLRDQGKPLFGELSTRQTDCLNALIQVAAVCSNISSPEVMHKHAIHLLSSYIGPDVASSPLSILEIDVFGLMVKLCFLLPYLFNDKEYRSAAVLAAPSNGLQEQYIMSFAFTIHILQILLTSELPDPVNAMDTSDHVVEEPTEEESALIHLLSFVRHRAQIRPDTPMPRSYHLLQFVQQSSVPFLRCCALFYNYLTGVPPPVALTDPMGVEYEPLAMYLSLPSIASLWQSSQVKYLIERWLSHKNIKTIAKSPSVRYPLTVNQLVRLPRDYSELINSVSLFTCPNSDGDDSRTPTMCLVCGEMLCSQSYCCQTELDDTLVGACTYHAHYCGAGVGLFLRVRECKVLLLAGKTKGCFVSPPYLDDYGETDQGLRRGNPLHLCSERYKKLHRLWLSHGVPEEIAHALESNANILSTEWQHL</sequence>
<dbReference type="Pfam" id="PF02207">
    <property type="entry name" value="zf-UBR"/>
    <property type="match status" value="1"/>
</dbReference>
<reference evidence="13" key="1">
    <citation type="journal article" date="2018" name="Toxicon">
        <title>Venom-gland transcriptomics and venom proteomics of the giant Florida blue centipede, Scolopendra viridis.</title>
        <authorList>
            <person name="Ward M.J."/>
            <person name="Rokyta D.R."/>
        </authorList>
    </citation>
    <scope>NUCLEOTIDE SEQUENCE</scope>
    <source>
        <tissue evidence="13">Venom gland</tissue>
    </source>
</reference>
<evidence type="ECO:0000256" key="8">
    <source>
        <dbReference type="ARBA" id="ARBA00046341"/>
    </source>
</evidence>
<evidence type="ECO:0000256" key="2">
    <source>
        <dbReference type="ARBA" id="ARBA00004906"/>
    </source>
</evidence>
<evidence type="ECO:0000256" key="7">
    <source>
        <dbReference type="ARBA" id="ARBA00022833"/>
    </source>
</evidence>
<dbReference type="InterPro" id="IPR055194">
    <property type="entry name" value="UBR1-like_WH"/>
</dbReference>
<proteinExistence type="inferred from homology"/>
<dbReference type="PANTHER" id="PTHR21497">
    <property type="entry name" value="UBIQUITIN LIGASE E3 ALPHA-RELATED"/>
    <property type="match status" value="1"/>
</dbReference>
<keyword evidence="7 10" id="KW-0862">Zinc</keyword>
<dbReference type="Pfam" id="PF18995">
    <property type="entry name" value="PRT6_C"/>
    <property type="match status" value="1"/>
</dbReference>
<dbReference type="GO" id="GO:0008270">
    <property type="term" value="F:zinc ion binding"/>
    <property type="evidence" value="ECO:0007669"/>
    <property type="project" value="UniProtKB-UniRule"/>
</dbReference>
<keyword evidence="6 10" id="KW-0833">Ubl conjugation pathway</keyword>
<dbReference type="InterPro" id="IPR036390">
    <property type="entry name" value="WH_DNA-bd_sf"/>
</dbReference>
<evidence type="ECO:0000256" key="3">
    <source>
        <dbReference type="ARBA" id="ARBA00022679"/>
    </source>
</evidence>
<dbReference type="GO" id="GO:0005737">
    <property type="term" value="C:cytoplasm"/>
    <property type="evidence" value="ECO:0007669"/>
    <property type="project" value="TreeGrafter"/>
</dbReference>
<protein>
    <recommendedName>
        <fullName evidence="10">E3 ubiquitin-protein ligase</fullName>
        <ecNumber evidence="10">2.3.2.27</ecNumber>
    </recommendedName>
</protein>
<feature type="domain" description="UBR-type" evidence="12">
    <location>
        <begin position="104"/>
        <end position="175"/>
    </location>
</feature>
<dbReference type="CDD" id="cd19672">
    <property type="entry name" value="UBR-box_UBR1_like"/>
    <property type="match status" value="1"/>
</dbReference>
<comment type="function">
    <text evidence="10">Ubiquitin ligase protein which is a component of the N-end rule pathway. Recognizes and binds to proteins bearing specific N-terminal residues that are destabilizing according to the N-end rule, leading to their ubiquitination and subsequent degradation.</text>
</comment>
<evidence type="ECO:0000256" key="11">
    <source>
        <dbReference type="SAM" id="MobiDB-lite"/>
    </source>
</evidence>
<evidence type="ECO:0000256" key="1">
    <source>
        <dbReference type="ARBA" id="ARBA00000900"/>
    </source>
</evidence>
<evidence type="ECO:0000256" key="4">
    <source>
        <dbReference type="ARBA" id="ARBA00022723"/>
    </source>
</evidence>
<evidence type="ECO:0000256" key="6">
    <source>
        <dbReference type="ARBA" id="ARBA00022786"/>
    </source>
</evidence>
<dbReference type="SMART" id="SM00396">
    <property type="entry name" value="ZnF_UBR1"/>
    <property type="match status" value="1"/>
</dbReference>
<dbReference type="GO" id="GO:0016567">
    <property type="term" value="P:protein ubiquitination"/>
    <property type="evidence" value="ECO:0007669"/>
    <property type="project" value="UniProtKB-UniRule"/>
</dbReference>
<dbReference type="GO" id="GO:0071596">
    <property type="term" value="P:ubiquitin-dependent protein catabolic process via the N-end rule pathway"/>
    <property type="evidence" value="ECO:0007669"/>
    <property type="project" value="UniProtKB-UniRule"/>
</dbReference>
<dbReference type="Gene3D" id="1.10.10.2670">
    <property type="entry name" value="E3 ubiquitin-protein ligase"/>
    <property type="match status" value="1"/>
</dbReference>
<evidence type="ECO:0000256" key="10">
    <source>
        <dbReference type="RuleBase" id="RU366018"/>
    </source>
</evidence>
<dbReference type="FunFam" id="3.30.1390.10:FF:000003">
    <property type="entry name" value="E3 ubiquitin-protein ligase UBR2 isoform X1"/>
    <property type="match status" value="1"/>
</dbReference>
<keyword evidence="4 10" id="KW-0479">Metal-binding</keyword>
<dbReference type="EMBL" id="GGNE01000192">
    <property type="protein sequence ID" value="MIC88733.1"/>
    <property type="molecule type" value="Transcribed_RNA"/>
</dbReference>
<dbReference type="InterPro" id="IPR003126">
    <property type="entry name" value="Znf_UBR"/>
</dbReference>
<keyword evidence="3 10" id="KW-0808">Transferase</keyword>
<dbReference type="GO" id="GO:0000151">
    <property type="term" value="C:ubiquitin ligase complex"/>
    <property type="evidence" value="ECO:0007669"/>
    <property type="project" value="TreeGrafter"/>
</dbReference>
<dbReference type="InterPro" id="IPR042065">
    <property type="entry name" value="E3_ELL-like"/>
</dbReference>
<comment type="catalytic activity">
    <reaction evidence="1 10">
        <text>S-ubiquitinyl-[E2 ubiquitin-conjugating enzyme]-L-cysteine + [acceptor protein]-L-lysine = [E2 ubiquitin-conjugating enzyme]-L-cysteine + N(6)-ubiquitinyl-[acceptor protein]-L-lysine.</text>
        <dbReference type="EC" id="2.3.2.27"/>
    </reaction>
</comment>
<dbReference type="FunFam" id="2.10.110.30:FF:000001">
    <property type="entry name" value="E3 ubiquitin-protein ligase UBR2 isoform 1"/>
    <property type="match status" value="1"/>
</dbReference>
<dbReference type="InterPro" id="IPR003769">
    <property type="entry name" value="ClpS_core"/>
</dbReference>
<feature type="region of interest" description="Disordered" evidence="11">
    <location>
        <begin position="850"/>
        <end position="869"/>
    </location>
</feature>
<comment type="pathway">
    <text evidence="2 10">Protein modification; protein ubiquitination.</text>
</comment>
<keyword evidence="5 10" id="KW-0863">Zinc-finger</keyword>
<organism evidence="13">
    <name type="scientific">Scolopendra viridis</name>
    <name type="common">Giant centipede</name>
    <dbReference type="NCBI Taxonomy" id="118503"/>
    <lineage>
        <taxon>Eukaryota</taxon>
        <taxon>Metazoa</taxon>
        <taxon>Ecdysozoa</taxon>
        <taxon>Arthropoda</taxon>
        <taxon>Myriapoda</taxon>
        <taxon>Chilopoda</taxon>
        <taxon>Pleurostigmophora</taxon>
        <taxon>Scolopendromorpha</taxon>
        <taxon>Scolopendridae</taxon>
        <taxon>Scolopendra</taxon>
    </lineage>
</organism>
<dbReference type="UniPathway" id="UPA00143"/>
<evidence type="ECO:0000256" key="9">
    <source>
        <dbReference type="PROSITE-ProRule" id="PRU00508"/>
    </source>
</evidence>
<dbReference type="PROSITE" id="PS51157">
    <property type="entry name" value="ZF_UBR"/>
    <property type="match status" value="1"/>
</dbReference>
<evidence type="ECO:0000313" key="13">
    <source>
        <dbReference type="EMBL" id="MIC88733.1"/>
    </source>
</evidence>
<comment type="similarity">
    <text evidence="8 10">Belongs to the E3 ubiquitin-protein ligase UBR1-like family.</text>
</comment>
<evidence type="ECO:0000256" key="5">
    <source>
        <dbReference type="ARBA" id="ARBA00022771"/>
    </source>
</evidence>